<dbReference type="SUPFAM" id="SSF53335">
    <property type="entry name" value="S-adenosyl-L-methionine-dependent methyltransferases"/>
    <property type="match status" value="1"/>
</dbReference>
<dbReference type="Pfam" id="PF02475">
    <property type="entry name" value="TRM5-TYW2_MTfase"/>
    <property type="match status" value="1"/>
</dbReference>
<dbReference type="PANTHER" id="PTHR23245">
    <property type="entry name" value="TRNA METHYLTRANSFERASE"/>
    <property type="match status" value="1"/>
</dbReference>
<dbReference type="CDD" id="cd02440">
    <property type="entry name" value="AdoMet_MTases"/>
    <property type="match status" value="1"/>
</dbReference>
<protein>
    <recommendedName>
        <fullName evidence="5">SAM-dependent methyltransferase TRM5/TYW2-type domain-containing protein</fullName>
    </recommendedName>
</protein>
<organism evidence="6 7">
    <name type="scientific">Chaetoceros tenuissimus</name>
    <dbReference type="NCBI Taxonomy" id="426638"/>
    <lineage>
        <taxon>Eukaryota</taxon>
        <taxon>Sar</taxon>
        <taxon>Stramenopiles</taxon>
        <taxon>Ochrophyta</taxon>
        <taxon>Bacillariophyta</taxon>
        <taxon>Coscinodiscophyceae</taxon>
        <taxon>Chaetocerotophycidae</taxon>
        <taxon>Chaetocerotales</taxon>
        <taxon>Chaetocerotaceae</taxon>
        <taxon>Chaetoceros</taxon>
    </lineage>
</organism>
<gene>
    <name evidence="6" type="ORF">CTEN210_00183</name>
</gene>
<evidence type="ECO:0000256" key="4">
    <source>
        <dbReference type="ARBA" id="ARBA00022694"/>
    </source>
</evidence>
<evidence type="ECO:0000259" key="5">
    <source>
        <dbReference type="PROSITE" id="PS51684"/>
    </source>
</evidence>
<dbReference type="FunFam" id="3.40.50.150:FF:000131">
    <property type="entry name" value="tRNA wybutosine-synthesizing protein 2/3/4"/>
    <property type="match status" value="1"/>
</dbReference>
<dbReference type="Proteomes" id="UP001054902">
    <property type="component" value="Unassembled WGS sequence"/>
</dbReference>
<comment type="caution">
    <text evidence="6">The sequence shown here is derived from an EMBL/GenBank/DDBJ whole genome shotgun (WGS) entry which is preliminary data.</text>
</comment>
<feature type="domain" description="SAM-dependent methyltransferase TRM5/TYW2-type" evidence="5">
    <location>
        <begin position="192"/>
        <end position="473"/>
    </location>
</feature>
<evidence type="ECO:0000313" key="7">
    <source>
        <dbReference type="Proteomes" id="UP001054902"/>
    </source>
</evidence>
<accession>A0AAD3CFI4</accession>
<evidence type="ECO:0000256" key="2">
    <source>
        <dbReference type="ARBA" id="ARBA00022679"/>
    </source>
</evidence>
<keyword evidence="7" id="KW-1185">Reference proteome</keyword>
<dbReference type="PANTHER" id="PTHR23245:SF31">
    <property type="entry name" value="TRNA WYBUTOSINE-SYNTHESIZING PROTEIN 3 HOMOLOG"/>
    <property type="match status" value="1"/>
</dbReference>
<dbReference type="AlphaFoldDB" id="A0AAD3CFI4"/>
<proteinExistence type="predicted"/>
<dbReference type="EMBL" id="BLLK01000014">
    <property type="protein sequence ID" value="GFH43710.1"/>
    <property type="molecule type" value="Genomic_DNA"/>
</dbReference>
<name>A0AAD3CFI4_9STRA</name>
<dbReference type="GO" id="GO:0030488">
    <property type="term" value="P:tRNA methylation"/>
    <property type="evidence" value="ECO:0007669"/>
    <property type="project" value="TreeGrafter"/>
</dbReference>
<dbReference type="Gene3D" id="3.40.50.150">
    <property type="entry name" value="Vaccinia Virus protein VP39"/>
    <property type="match status" value="1"/>
</dbReference>
<dbReference type="GO" id="GO:0005737">
    <property type="term" value="C:cytoplasm"/>
    <property type="evidence" value="ECO:0007669"/>
    <property type="project" value="TreeGrafter"/>
</dbReference>
<dbReference type="PROSITE" id="PS51684">
    <property type="entry name" value="SAM_MT_TRM5_TYW2"/>
    <property type="match status" value="1"/>
</dbReference>
<dbReference type="GO" id="GO:0031591">
    <property type="term" value="P:wybutosine biosynthetic process"/>
    <property type="evidence" value="ECO:0007669"/>
    <property type="project" value="TreeGrafter"/>
</dbReference>
<dbReference type="GO" id="GO:0008175">
    <property type="term" value="F:tRNA methyltransferase activity"/>
    <property type="evidence" value="ECO:0007669"/>
    <property type="project" value="TreeGrafter"/>
</dbReference>
<keyword evidence="4" id="KW-0819">tRNA processing</keyword>
<dbReference type="InterPro" id="IPR056743">
    <property type="entry name" value="TRM5-TYW2-like_MTfase"/>
</dbReference>
<evidence type="ECO:0000313" key="6">
    <source>
        <dbReference type="EMBL" id="GFH43710.1"/>
    </source>
</evidence>
<reference evidence="6 7" key="1">
    <citation type="journal article" date="2021" name="Sci. Rep.">
        <title>The genome of the diatom Chaetoceros tenuissimus carries an ancient integrated fragment of an extant virus.</title>
        <authorList>
            <person name="Hongo Y."/>
            <person name="Kimura K."/>
            <person name="Takaki Y."/>
            <person name="Yoshida Y."/>
            <person name="Baba S."/>
            <person name="Kobayashi G."/>
            <person name="Nagasaki K."/>
            <person name="Hano T."/>
            <person name="Tomaru Y."/>
        </authorList>
    </citation>
    <scope>NUCLEOTIDE SEQUENCE [LARGE SCALE GENOMIC DNA]</scope>
    <source>
        <strain evidence="6 7">NIES-3715</strain>
    </source>
</reference>
<keyword evidence="2" id="KW-0808">Transferase</keyword>
<dbReference type="InterPro" id="IPR029063">
    <property type="entry name" value="SAM-dependent_MTases_sf"/>
</dbReference>
<keyword evidence="1" id="KW-0489">Methyltransferase</keyword>
<sequence length="521" mass="58408">MNNSAVTNVCVTEKRHAKIVKSALEKEGALDKSFRLCNIHASYEAKYEECLSTCDVLQESSKYIALPIHKEKIESFLKNKAGSSELQDAIGLIHSYGVQSCRFSSAVMGNTQRQLSLTANNDLNPVQNIVLQTIRKNEASIQQPYVGLGTKIENMVRALSKVDAPPKLEVMGDDRSLVIPYQSLNVNTKSPFQLLVHELFGTASDEQSLFLSSLWEELARLYRSQRVVRRGEIDPNSKVRESGHCILWINQELAKSFTSDYGPGSRGWITVTEQGIKQSLDFTKVMFSRGNISEKIRFGKLVKEGELVLDMYTGIGYYTLPALVIGKARHVYSCEWNPHAACFLRYNLKQNGVSDRATVLEGDSRIRLEEENVIDLDFHRISLGLLPSSEGGWKTAVKAIRKDPGGWLHVHANVPTHEHEEWALWMCRKISQLCQDLNDDSACQAHVICNHIEKVKSFAPKVDHIVADVYVGIKIPSNMDLEGQNNVGILCRKREFIRSSIDICPPSCALGNGVLDQGWMM</sequence>
<evidence type="ECO:0000256" key="1">
    <source>
        <dbReference type="ARBA" id="ARBA00022603"/>
    </source>
</evidence>
<evidence type="ECO:0000256" key="3">
    <source>
        <dbReference type="ARBA" id="ARBA00022691"/>
    </source>
</evidence>
<keyword evidence="3" id="KW-0949">S-adenosyl-L-methionine</keyword>
<dbReference type="InterPro" id="IPR030382">
    <property type="entry name" value="MeTrfase_TRM5/TYW2"/>
</dbReference>